<reference evidence="6 7" key="1">
    <citation type="submission" date="2019-12" db="EMBL/GenBank/DDBJ databases">
        <authorList>
            <person name="Floudas D."/>
            <person name="Bentzer J."/>
            <person name="Ahren D."/>
            <person name="Johansson T."/>
            <person name="Persson P."/>
            <person name="Tunlid A."/>
        </authorList>
    </citation>
    <scope>NUCLEOTIDE SEQUENCE [LARGE SCALE GENOMIC DNA]</scope>
    <source>
        <strain evidence="6 7">CBS 102.39</strain>
    </source>
</reference>
<dbReference type="InterPro" id="IPR036188">
    <property type="entry name" value="FAD/NAD-bd_sf"/>
</dbReference>
<dbReference type="PANTHER" id="PTHR23023">
    <property type="entry name" value="DIMETHYLANILINE MONOOXYGENASE"/>
    <property type="match status" value="1"/>
</dbReference>
<dbReference type="SUPFAM" id="SSF51905">
    <property type="entry name" value="FAD/NAD(P)-binding domain"/>
    <property type="match status" value="2"/>
</dbReference>
<feature type="compositionally biased region" description="Acidic residues" evidence="4">
    <location>
        <begin position="260"/>
        <end position="269"/>
    </location>
</feature>
<accession>A0A8H4R576</accession>
<dbReference type="Proteomes" id="UP000521872">
    <property type="component" value="Unassembled WGS sequence"/>
</dbReference>
<dbReference type="GO" id="GO:0016491">
    <property type="term" value="F:oxidoreductase activity"/>
    <property type="evidence" value="ECO:0007669"/>
    <property type="project" value="UniProtKB-KW"/>
</dbReference>
<feature type="compositionally biased region" description="Basic and acidic residues" evidence="4">
    <location>
        <begin position="174"/>
        <end position="194"/>
    </location>
</feature>
<dbReference type="Pfam" id="PF13450">
    <property type="entry name" value="NAD_binding_8"/>
    <property type="match status" value="1"/>
</dbReference>
<keyword evidence="3" id="KW-0560">Oxidoreductase</keyword>
<evidence type="ECO:0000256" key="4">
    <source>
        <dbReference type="SAM" id="MobiDB-lite"/>
    </source>
</evidence>
<evidence type="ECO:0000313" key="7">
    <source>
        <dbReference type="Proteomes" id="UP000521872"/>
    </source>
</evidence>
<keyword evidence="5" id="KW-0812">Transmembrane</keyword>
<keyword evidence="5" id="KW-1133">Transmembrane helix</keyword>
<feature type="transmembrane region" description="Helical" evidence="5">
    <location>
        <begin position="581"/>
        <end position="600"/>
    </location>
</feature>
<proteinExistence type="predicted"/>
<evidence type="ECO:0008006" key="8">
    <source>
        <dbReference type="Google" id="ProtNLM"/>
    </source>
</evidence>
<dbReference type="InterPro" id="IPR050346">
    <property type="entry name" value="FMO-like"/>
</dbReference>
<keyword evidence="5" id="KW-0472">Membrane</keyword>
<feature type="region of interest" description="Disordered" evidence="4">
    <location>
        <begin position="220"/>
        <end position="288"/>
    </location>
</feature>
<evidence type="ECO:0000313" key="6">
    <source>
        <dbReference type="EMBL" id="KAF4622539.1"/>
    </source>
</evidence>
<dbReference type="Gene3D" id="3.50.50.60">
    <property type="entry name" value="FAD/NAD(P)-binding domain"/>
    <property type="match status" value="2"/>
</dbReference>
<keyword evidence="7" id="KW-1185">Reference proteome</keyword>
<evidence type="ECO:0000256" key="3">
    <source>
        <dbReference type="ARBA" id="ARBA00023002"/>
    </source>
</evidence>
<feature type="compositionally biased region" description="Basic and acidic residues" evidence="4">
    <location>
        <begin position="270"/>
        <end position="288"/>
    </location>
</feature>
<comment type="caution">
    <text evidence="6">The sequence shown here is derived from an EMBL/GenBank/DDBJ whole genome shotgun (WGS) entry which is preliminary data.</text>
</comment>
<name>A0A8H4R576_9AGAR</name>
<dbReference type="AlphaFoldDB" id="A0A8H4R576"/>
<evidence type="ECO:0000256" key="2">
    <source>
        <dbReference type="ARBA" id="ARBA00022827"/>
    </source>
</evidence>
<evidence type="ECO:0000256" key="5">
    <source>
        <dbReference type="SAM" id="Phobius"/>
    </source>
</evidence>
<organism evidence="6 7">
    <name type="scientific">Agrocybe pediades</name>
    <dbReference type="NCBI Taxonomy" id="84607"/>
    <lineage>
        <taxon>Eukaryota</taxon>
        <taxon>Fungi</taxon>
        <taxon>Dikarya</taxon>
        <taxon>Basidiomycota</taxon>
        <taxon>Agaricomycotina</taxon>
        <taxon>Agaricomycetes</taxon>
        <taxon>Agaricomycetidae</taxon>
        <taxon>Agaricales</taxon>
        <taxon>Agaricineae</taxon>
        <taxon>Strophariaceae</taxon>
        <taxon>Agrocybe</taxon>
    </lineage>
</organism>
<dbReference type="EMBL" id="JAACJL010000002">
    <property type="protein sequence ID" value="KAF4622539.1"/>
    <property type="molecule type" value="Genomic_DNA"/>
</dbReference>
<evidence type="ECO:0000256" key="1">
    <source>
        <dbReference type="ARBA" id="ARBA00022630"/>
    </source>
</evidence>
<keyword evidence="2" id="KW-0274">FAD</keyword>
<protein>
    <recommendedName>
        <fullName evidence="8">FAD/NAD(P)-binding domain-containing protein</fullName>
    </recommendedName>
</protein>
<keyword evidence="1" id="KW-0285">Flavoprotein</keyword>
<gene>
    <name evidence="6" type="ORF">D9613_009188</name>
</gene>
<feature type="region of interest" description="Disordered" evidence="4">
    <location>
        <begin position="170"/>
        <end position="194"/>
    </location>
</feature>
<sequence>MTSRTHAALYQGLNDYKADSARLYYSGRYLQLLSPLRLAQFIWDLCYVLVQTVIVYCFKPPPPKTPHALANRHGRVAVIGAGITGISSAAHAIAHGFEVIIFEAGPKTSVGGIWSNVNTTSGLQLNSLLYRFHPAVIWSKAFPKRDEILEEVRRIWKEYQLAPRTRFNTPVTSVKRDSPPKGESEWKDDPDRSRWIINDGREGVFDAVIVTIGTCGEPNWIQLPGMPEDVGQEQKQGSKKSKKRSRRKSDPTQDNGPPNDEGDQEDSTDGDEHAEKSESTKDSSKKSDKNDLFTKTIIHSSQLDSPSFKLKGGEKVVVIGSGASGVEAVETVLENFGSVADSKDGKNEGVEITMIARNDKWIIPRNTVVDTCIAGQPFGRQMPLSFLWETFLKYWHYRGIHELTPKDLGIYEGTPIVNDEFLGHVKSGRCRYVRGSPVRLTSEGVIVEARQSQKGSTPKNANSNVEEIEEGQEKLFEADVIVLATGFKQPSIDFLPKDLFPDGYQRPNLYLQNFSTEDWSILMTNSAYMNAIGTVGHFHIGIYTRILLTLIMDKNARPSSKDMKLWVDVLRFLKKGATGGALGFFTYMELTIWLLAFHLFRPDRLKWLFFIMNGWGVVSESSSRKD</sequence>
<feature type="compositionally biased region" description="Basic residues" evidence="4">
    <location>
        <begin position="237"/>
        <end position="247"/>
    </location>
</feature>